<dbReference type="RefSeq" id="WP_110019972.1">
    <property type="nucleotide sequence ID" value="NZ_QGTJ01000012.1"/>
</dbReference>
<name>A0A317MR13_9GAMM</name>
<reference evidence="1 2" key="1">
    <citation type="submission" date="2018-05" db="EMBL/GenBank/DDBJ databases">
        <title>Genomic Encyclopedia of Type Strains, Phase IV (KMG-IV): sequencing the most valuable type-strain genomes for metagenomic binning, comparative biology and taxonomic classification.</title>
        <authorList>
            <person name="Goeker M."/>
        </authorList>
    </citation>
    <scope>NUCLEOTIDE SEQUENCE [LARGE SCALE GENOMIC DNA]</scope>
    <source>
        <strain evidence="1 2">DSM 23606</strain>
    </source>
</reference>
<sequence length="105" mass="11691">MSAEVQLVHIPVKAKALYKVVGEAERTHRPGLIVLFNGYDDDPRELWEVPVFQAMAREAVTRMGRKLGQFLHEDSRVLLANALLSAGRCSTADLRLLAVSEKFTA</sequence>
<evidence type="ECO:0000313" key="2">
    <source>
        <dbReference type="Proteomes" id="UP000246569"/>
    </source>
</evidence>
<protein>
    <submittedName>
        <fullName evidence="1">Uncharacterized protein</fullName>
    </submittedName>
</protein>
<dbReference type="EMBL" id="QGTJ01000012">
    <property type="protein sequence ID" value="PWV59125.1"/>
    <property type="molecule type" value="Genomic_DNA"/>
</dbReference>
<gene>
    <name evidence="1" type="ORF">C7443_112125</name>
</gene>
<organism evidence="1 2">
    <name type="scientific">Plasticicumulans acidivorans</name>
    <dbReference type="NCBI Taxonomy" id="886464"/>
    <lineage>
        <taxon>Bacteria</taxon>
        <taxon>Pseudomonadati</taxon>
        <taxon>Pseudomonadota</taxon>
        <taxon>Gammaproteobacteria</taxon>
        <taxon>Candidatus Competibacteraceae</taxon>
        <taxon>Plasticicumulans</taxon>
    </lineage>
</organism>
<evidence type="ECO:0000313" key="1">
    <source>
        <dbReference type="EMBL" id="PWV59125.1"/>
    </source>
</evidence>
<accession>A0A317MR13</accession>
<dbReference type="Proteomes" id="UP000246569">
    <property type="component" value="Unassembled WGS sequence"/>
</dbReference>
<proteinExistence type="predicted"/>
<comment type="caution">
    <text evidence="1">The sequence shown here is derived from an EMBL/GenBank/DDBJ whole genome shotgun (WGS) entry which is preliminary data.</text>
</comment>
<dbReference type="OrthoDB" id="4951670at2"/>
<keyword evidence="2" id="KW-1185">Reference proteome</keyword>
<dbReference type="AlphaFoldDB" id="A0A317MR13"/>